<sequence>MFRLHFAYMSPYQILEYHMEFLETFGCIWSSKESDLARTTPRCRSRLHRSEARERPYSDVPERHHKVAPAGSDVTGVTQRGASSTKDKVQSKRRKLDDHSAQSSTYVPGEDDLGSRPVGVKAAKAKDKRWDIRSNLDCGLMLLVLSWTVNL</sequence>
<proteinExistence type="predicted"/>
<dbReference type="EMBL" id="QGKX02000004">
    <property type="protein sequence ID" value="KAF3600031.1"/>
    <property type="molecule type" value="Genomic_DNA"/>
</dbReference>
<feature type="compositionally biased region" description="Basic and acidic residues" evidence="1">
    <location>
        <begin position="48"/>
        <end position="62"/>
    </location>
</feature>
<organism evidence="2 3">
    <name type="scientific">Brassica cretica</name>
    <name type="common">Mustard</name>
    <dbReference type="NCBI Taxonomy" id="69181"/>
    <lineage>
        <taxon>Eukaryota</taxon>
        <taxon>Viridiplantae</taxon>
        <taxon>Streptophyta</taxon>
        <taxon>Embryophyta</taxon>
        <taxon>Tracheophyta</taxon>
        <taxon>Spermatophyta</taxon>
        <taxon>Magnoliopsida</taxon>
        <taxon>eudicotyledons</taxon>
        <taxon>Gunneridae</taxon>
        <taxon>Pentapetalae</taxon>
        <taxon>rosids</taxon>
        <taxon>malvids</taxon>
        <taxon>Brassicales</taxon>
        <taxon>Brassicaceae</taxon>
        <taxon>Brassiceae</taxon>
        <taxon>Brassica</taxon>
    </lineage>
</organism>
<feature type="compositionally biased region" description="Polar residues" evidence="1">
    <location>
        <begin position="75"/>
        <end position="84"/>
    </location>
</feature>
<feature type="region of interest" description="Disordered" evidence="1">
    <location>
        <begin position="45"/>
        <end position="117"/>
    </location>
</feature>
<reference evidence="2" key="1">
    <citation type="submission" date="2019-12" db="EMBL/GenBank/DDBJ databases">
        <title>Genome sequencing and annotation of Brassica cretica.</title>
        <authorList>
            <person name="Studholme D.J."/>
            <person name="Sarris P."/>
        </authorList>
    </citation>
    <scope>NUCLEOTIDE SEQUENCE</scope>
    <source>
        <strain evidence="2">PFS-109/04</strain>
        <tissue evidence="2">Leaf</tissue>
    </source>
</reference>
<evidence type="ECO:0000256" key="1">
    <source>
        <dbReference type="SAM" id="MobiDB-lite"/>
    </source>
</evidence>
<feature type="compositionally biased region" description="Basic and acidic residues" evidence="1">
    <location>
        <begin position="85"/>
        <end position="100"/>
    </location>
</feature>
<dbReference type="Proteomes" id="UP000712600">
    <property type="component" value="Unassembled WGS sequence"/>
</dbReference>
<evidence type="ECO:0000313" key="2">
    <source>
        <dbReference type="EMBL" id="KAF3600031.1"/>
    </source>
</evidence>
<evidence type="ECO:0000313" key="3">
    <source>
        <dbReference type="Proteomes" id="UP000712600"/>
    </source>
</evidence>
<dbReference type="AlphaFoldDB" id="A0A8S9SEZ5"/>
<comment type="caution">
    <text evidence="2">The sequence shown here is derived from an EMBL/GenBank/DDBJ whole genome shotgun (WGS) entry which is preliminary data.</text>
</comment>
<protein>
    <submittedName>
        <fullName evidence="2">Uncharacterized protein</fullName>
    </submittedName>
</protein>
<name>A0A8S9SEZ5_BRACR</name>
<gene>
    <name evidence="2" type="ORF">F2Q69_00038082</name>
</gene>
<accession>A0A8S9SEZ5</accession>